<reference evidence="1" key="1">
    <citation type="journal article" date="2019" name="Sci. Rep.">
        <title>Draft genome of Tanacetum cinerariifolium, the natural source of mosquito coil.</title>
        <authorList>
            <person name="Yamashiro T."/>
            <person name="Shiraishi A."/>
            <person name="Satake H."/>
            <person name="Nakayama K."/>
        </authorList>
    </citation>
    <scope>NUCLEOTIDE SEQUENCE</scope>
</reference>
<dbReference type="CDD" id="cd09272">
    <property type="entry name" value="RNase_HI_RT_Ty1"/>
    <property type="match status" value="1"/>
</dbReference>
<organism evidence="1">
    <name type="scientific">Tanacetum cinerariifolium</name>
    <name type="common">Dalmatian daisy</name>
    <name type="synonym">Chrysanthemum cinerariifolium</name>
    <dbReference type="NCBI Taxonomy" id="118510"/>
    <lineage>
        <taxon>Eukaryota</taxon>
        <taxon>Viridiplantae</taxon>
        <taxon>Streptophyta</taxon>
        <taxon>Embryophyta</taxon>
        <taxon>Tracheophyta</taxon>
        <taxon>Spermatophyta</taxon>
        <taxon>Magnoliopsida</taxon>
        <taxon>eudicotyledons</taxon>
        <taxon>Gunneridae</taxon>
        <taxon>Pentapetalae</taxon>
        <taxon>asterids</taxon>
        <taxon>campanulids</taxon>
        <taxon>Asterales</taxon>
        <taxon>Asteraceae</taxon>
        <taxon>Asteroideae</taxon>
        <taxon>Anthemideae</taxon>
        <taxon>Anthemidinae</taxon>
        <taxon>Tanacetum</taxon>
    </lineage>
</organism>
<accession>A0A6L2M530</accession>
<dbReference type="PANTHER" id="PTHR11439:SF467">
    <property type="entry name" value="INTEGRASE CATALYTIC DOMAIN-CONTAINING PROTEIN"/>
    <property type="match status" value="1"/>
</dbReference>
<dbReference type="GO" id="GO:0003964">
    <property type="term" value="F:RNA-directed DNA polymerase activity"/>
    <property type="evidence" value="ECO:0007669"/>
    <property type="project" value="UniProtKB-KW"/>
</dbReference>
<protein>
    <submittedName>
        <fullName evidence="1">Putative reverse transcriptase, RNA-dependent DNA polymerase</fullName>
    </submittedName>
</protein>
<evidence type="ECO:0000313" key="1">
    <source>
        <dbReference type="EMBL" id="GEU69113.1"/>
    </source>
</evidence>
<gene>
    <name evidence="1" type="ORF">Tci_041091</name>
</gene>
<keyword evidence="1" id="KW-0548">Nucleotidyltransferase</keyword>
<dbReference type="EMBL" id="BKCJ010005874">
    <property type="protein sequence ID" value="GEU69113.1"/>
    <property type="molecule type" value="Genomic_DNA"/>
</dbReference>
<proteinExistence type="predicted"/>
<sequence>MKCPEDIKTYAKIRFDKKLFQFLNGLDRKFEPITREILRVSPLPTAEVAYATVHKEAAHQNILGASNNEPQGIATGLITRETEGVDFVKRDTAGMTTRRNGTGRIIGRGTHTHREREREGLYYVDEVTTSGTVMLAHGTSEREAWLWHRRLRHLFNSYSHNGGEYMNSQINLFFQSKGIVHQTTSHGVLLKTNGYLNIQIFTDADWAGDKGNRISTSGYFYLVGGNMVTWKSKKKKFVSLSNSEAKFKGIAKGLVEALWIRKLVSEIGFPPKESIRIMSDNKANI</sequence>
<name>A0A6L2M530_TANCI</name>
<keyword evidence="1" id="KW-0695">RNA-directed DNA polymerase</keyword>
<dbReference type="PANTHER" id="PTHR11439">
    <property type="entry name" value="GAG-POL-RELATED RETROTRANSPOSON"/>
    <property type="match status" value="1"/>
</dbReference>
<dbReference type="AlphaFoldDB" id="A0A6L2M530"/>
<keyword evidence="1" id="KW-0808">Transferase</keyword>
<comment type="caution">
    <text evidence="1">The sequence shown here is derived from an EMBL/GenBank/DDBJ whole genome shotgun (WGS) entry which is preliminary data.</text>
</comment>